<organism evidence="1 2">
    <name type="scientific">Panagrolaimus davidi</name>
    <dbReference type="NCBI Taxonomy" id="227884"/>
    <lineage>
        <taxon>Eukaryota</taxon>
        <taxon>Metazoa</taxon>
        <taxon>Ecdysozoa</taxon>
        <taxon>Nematoda</taxon>
        <taxon>Chromadorea</taxon>
        <taxon>Rhabditida</taxon>
        <taxon>Tylenchina</taxon>
        <taxon>Panagrolaimomorpha</taxon>
        <taxon>Panagrolaimoidea</taxon>
        <taxon>Panagrolaimidae</taxon>
        <taxon>Panagrolaimus</taxon>
    </lineage>
</organism>
<protein>
    <submittedName>
        <fullName evidence="2">Uncharacterized protein</fullName>
    </submittedName>
</protein>
<dbReference type="AlphaFoldDB" id="A0A914P4N6"/>
<sequence length="159" mass="18405">MQNVRLSINRDDMTSVLKIDNRWHSYQSQPNNILMNFGVKNEEFCKNMTKQAKSDLAGFLSKIKLEFEFTMSTVQEEFRVLNITGKTIAKNEFFTELKNEYADKDGKIHLNSNDLNKLAHDIFRTVKITEAVTARYIKSDEENEIIGHLLNEIKGQEVG</sequence>
<reference evidence="2" key="1">
    <citation type="submission" date="2022-11" db="UniProtKB">
        <authorList>
            <consortium name="WormBaseParasite"/>
        </authorList>
    </citation>
    <scope>IDENTIFICATION</scope>
</reference>
<keyword evidence="1" id="KW-1185">Reference proteome</keyword>
<dbReference type="Proteomes" id="UP000887578">
    <property type="component" value="Unplaced"/>
</dbReference>
<evidence type="ECO:0000313" key="1">
    <source>
        <dbReference type="Proteomes" id="UP000887578"/>
    </source>
</evidence>
<evidence type="ECO:0000313" key="2">
    <source>
        <dbReference type="WBParaSite" id="PDA_v2.g12845.t1"/>
    </source>
</evidence>
<name>A0A914P4N6_9BILA</name>
<dbReference type="WBParaSite" id="PDA_v2.g12845.t1">
    <property type="protein sequence ID" value="PDA_v2.g12845.t1"/>
    <property type="gene ID" value="PDA_v2.g12845"/>
</dbReference>
<proteinExistence type="predicted"/>
<accession>A0A914P4N6</accession>